<sequence length="329" mass="37023">FELDRREPIYYSGETVNGRAILTTTSEKSVNEVYILFEGEAKVRWDERRTRTRGGKTEHYTEYFRGKQQYLYTRTSVFGSGNLPPGTHTYNFCIPLPLECPSSVVAQYGKIFYEVSVVIDRQWRFNNVFKQPLTVIQTYNLNMSPQLLMPLVREDIKHFCCWPCSSGPVLSTLTIPFGGYAPGQKIRFTLEIDNQSSGYDLDGIEVKLKQIYKFQAQTPHHKTREKEHSLNKSCQQERVLRLLKKKIEGTLAIPAVPPSSRSEGIISVSYQVILTISTGDCHVDSDLEVPIVIGTIPLIQSAENPASAAQWIPETPDTPAGAAADASQL</sequence>
<dbReference type="InterPro" id="IPR014756">
    <property type="entry name" value="Ig_E-set"/>
</dbReference>
<protein>
    <submittedName>
        <fullName evidence="5">GD19948</fullName>
    </submittedName>
</protein>
<dbReference type="InterPro" id="IPR050357">
    <property type="entry name" value="Arrestin_domain-protein"/>
</dbReference>
<dbReference type="SUPFAM" id="SSF81296">
    <property type="entry name" value="E set domains"/>
    <property type="match status" value="2"/>
</dbReference>
<dbReference type="HOGENOM" id="CLU_039221_2_0_1"/>
<evidence type="ECO:0000259" key="4">
    <source>
        <dbReference type="SMART" id="SM01017"/>
    </source>
</evidence>
<dbReference type="AlphaFoldDB" id="B4R094"/>
<evidence type="ECO:0000256" key="1">
    <source>
        <dbReference type="ARBA" id="ARBA00005298"/>
    </source>
</evidence>
<evidence type="ECO:0000313" key="6">
    <source>
        <dbReference type="Proteomes" id="UP000000304"/>
    </source>
</evidence>
<dbReference type="Pfam" id="PF02752">
    <property type="entry name" value="Arrestin_C"/>
    <property type="match status" value="1"/>
</dbReference>
<dbReference type="STRING" id="7240.B4R094"/>
<feature type="non-terminal residue" evidence="5">
    <location>
        <position position="1"/>
    </location>
</feature>
<dbReference type="SMR" id="B4R094"/>
<accession>B4R094</accession>
<dbReference type="PANTHER" id="PTHR11188">
    <property type="entry name" value="ARRESTIN DOMAIN CONTAINING PROTEIN"/>
    <property type="match status" value="1"/>
</dbReference>
<name>B4R094_DROSI</name>
<dbReference type="OMA" id="CKPPSFE"/>
<feature type="compositionally biased region" description="Low complexity" evidence="3">
    <location>
        <begin position="315"/>
        <end position="329"/>
    </location>
</feature>
<dbReference type="PANTHER" id="PTHR11188:SF167">
    <property type="entry name" value="ARRESTIN C-TERMINAL-LIKE DOMAIN-CONTAINING PROTEIN-RELATED"/>
    <property type="match status" value="1"/>
</dbReference>
<dbReference type="InterPro" id="IPR011022">
    <property type="entry name" value="Arrestin_C-like"/>
</dbReference>
<dbReference type="Proteomes" id="UP000000304">
    <property type="component" value="Chromosome 3R"/>
</dbReference>
<feature type="region of interest" description="Disordered" evidence="3">
    <location>
        <begin position="307"/>
        <end position="329"/>
    </location>
</feature>
<dbReference type="OrthoDB" id="2333384at2759"/>
<dbReference type="InterPro" id="IPR011021">
    <property type="entry name" value="Arrestin-like_N"/>
</dbReference>
<dbReference type="PhylomeDB" id="B4R094"/>
<dbReference type="Pfam" id="PF00339">
    <property type="entry name" value="Arrestin_N"/>
    <property type="match status" value="1"/>
</dbReference>
<dbReference type="InterPro" id="IPR014752">
    <property type="entry name" value="Arrestin-like_C"/>
</dbReference>
<dbReference type="SMART" id="SM01017">
    <property type="entry name" value="Arrestin_C"/>
    <property type="match status" value="1"/>
</dbReference>
<feature type="domain" description="Arrestin C-terminal-like" evidence="4">
    <location>
        <begin position="165"/>
        <end position="298"/>
    </location>
</feature>
<keyword evidence="6" id="KW-1185">Reference proteome</keyword>
<evidence type="ECO:0000313" key="5">
    <source>
        <dbReference type="EMBL" id="EDX12019.1"/>
    </source>
</evidence>
<organism evidence="5 6">
    <name type="scientific">Drosophila simulans</name>
    <name type="common">Fruit fly</name>
    <dbReference type="NCBI Taxonomy" id="7240"/>
    <lineage>
        <taxon>Eukaryota</taxon>
        <taxon>Metazoa</taxon>
        <taxon>Ecdysozoa</taxon>
        <taxon>Arthropoda</taxon>
        <taxon>Hexapoda</taxon>
        <taxon>Insecta</taxon>
        <taxon>Pterygota</taxon>
        <taxon>Neoptera</taxon>
        <taxon>Endopterygota</taxon>
        <taxon>Diptera</taxon>
        <taxon>Brachycera</taxon>
        <taxon>Muscomorpha</taxon>
        <taxon>Ephydroidea</taxon>
        <taxon>Drosophilidae</taxon>
        <taxon>Drosophila</taxon>
        <taxon>Sophophora</taxon>
    </lineage>
</organism>
<dbReference type="Gene3D" id="2.60.40.640">
    <property type="match status" value="2"/>
</dbReference>
<dbReference type="EMBL" id="CM000364">
    <property type="protein sequence ID" value="EDX12019.1"/>
    <property type="molecule type" value="Genomic_DNA"/>
</dbReference>
<dbReference type="GO" id="GO:0015031">
    <property type="term" value="P:protein transport"/>
    <property type="evidence" value="ECO:0007669"/>
    <property type="project" value="TreeGrafter"/>
</dbReference>
<evidence type="ECO:0000256" key="2">
    <source>
        <dbReference type="ARBA" id="ARBA00022606"/>
    </source>
</evidence>
<gene>
    <name evidence="5" type="primary">Dsim\GD19948</name>
    <name evidence="5" type="ORF">Dsim_GD19948</name>
</gene>
<reference evidence="5 6" key="1">
    <citation type="journal article" date="2007" name="Nature">
        <title>Evolution of genes and genomes on the Drosophila phylogeny.</title>
        <authorList>
            <consortium name="Drosophila 12 Genomes Consortium"/>
            <person name="Clark A.G."/>
            <person name="Eisen M.B."/>
            <person name="Smith D.R."/>
            <person name="Bergman C.M."/>
            <person name="Oliver B."/>
            <person name="Markow T.A."/>
            <person name="Kaufman T.C."/>
            <person name="Kellis M."/>
            <person name="Gelbart W."/>
            <person name="Iyer V.N."/>
            <person name="Pollard D.A."/>
            <person name="Sackton T.B."/>
            <person name="Larracuente A.M."/>
            <person name="Singh N.D."/>
            <person name="Abad J.P."/>
            <person name="Abt D.N."/>
            <person name="Adryan B."/>
            <person name="Aguade M."/>
            <person name="Akashi H."/>
            <person name="Anderson W.W."/>
            <person name="Aquadro C.F."/>
            <person name="Ardell D.H."/>
            <person name="Arguello R."/>
            <person name="Artieri C.G."/>
            <person name="Barbash D.A."/>
            <person name="Barker D."/>
            <person name="Barsanti P."/>
            <person name="Batterham P."/>
            <person name="Batzoglou S."/>
            <person name="Begun D."/>
            <person name="Bhutkar A."/>
            <person name="Blanco E."/>
            <person name="Bosak S.A."/>
            <person name="Bradley R.K."/>
            <person name="Brand A.D."/>
            <person name="Brent M.R."/>
            <person name="Brooks A.N."/>
            <person name="Brown R.H."/>
            <person name="Butlin R.K."/>
            <person name="Caggese C."/>
            <person name="Calvi B.R."/>
            <person name="Bernardo de Carvalho A."/>
            <person name="Caspi A."/>
            <person name="Castrezana S."/>
            <person name="Celniker S.E."/>
            <person name="Chang J.L."/>
            <person name="Chapple C."/>
            <person name="Chatterji S."/>
            <person name="Chinwalla A."/>
            <person name="Civetta A."/>
            <person name="Clifton S.W."/>
            <person name="Comeron J.M."/>
            <person name="Costello J.C."/>
            <person name="Coyne J.A."/>
            <person name="Daub J."/>
            <person name="David R.G."/>
            <person name="Delcher A.L."/>
            <person name="Delehaunty K."/>
            <person name="Do C.B."/>
            <person name="Ebling H."/>
            <person name="Edwards K."/>
            <person name="Eickbush T."/>
            <person name="Evans J.D."/>
            <person name="Filipski A."/>
            <person name="Findeiss S."/>
            <person name="Freyhult E."/>
            <person name="Fulton L."/>
            <person name="Fulton R."/>
            <person name="Garcia A.C."/>
            <person name="Gardiner A."/>
            <person name="Garfield D.A."/>
            <person name="Garvin B.E."/>
            <person name="Gibson G."/>
            <person name="Gilbert D."/>
            <person name="Gnerre S."/>
            <person name="Godfrey J."/>
            <person name="Good R."/>
            <person name="Gotea V."/>
            <person name="Gravely B."/>
            <person name="Greenberg A.J."/>
            <person name="Griffiths-Jones S."/>
            <person name="Gross S."/>
            <person name="Guigo R."/>
            <person name="Gustafson E.A."/>
            <person name="Haerty W."/>
            <person name="Hahn M.W."/>
            <person name="Halligan D.L."/>
            <person name="Halpern A.L."/>
            <person name="Halter G.M."/>
            <person name="Han M.V."/>
            <person name="Heger A."/>
            <person name="Hillier L."/>
            <person name="Hinrichs A.S."/>
            <person name="Holmes I."/>
            <person name="Hoskins R.A."/>
            <person name="Hubisz M.J."/>
            <person name="Hultmark D."/>
            <person name="Huntley M.A."/>
            <person name="Jaffe D.B."/>
            <person name="Jagadeeshan S."/>
            <person name="Jeck W.R."/>
            <person name="Johnson J."/>
            <person name="Jones C.D."/>
            <person name="Jordan W.C."/>
            <person name="Karpen G.H."/>
            <person name="Kataoka E."/>
            <person name="Keightley P.D."/>
            <person name="Kheradpour P."/>
            <person name="Kirkness E.F."/>
            <person name="Koerich L.B."/>
            <person name="Kristiansen K."/>
            <person name="Kudrna D."/>
            <person name="Kulathinal R.J."/>
            <person name="Kumar S."/>
            <person name="Kwok R."/>
            <person name="Lander E."/>
            <person name="Langley C.H."/>
            <person name="Lapoint R."/>
            <person name="Lazzaro B.P."/>
            <person name="Lee S.J."/>
            <person name="Levesque L."/>
            <person name="Li R."/>
            <person name="Lin C.F."/>
            <person name="Lin M.F."/>
            <person name="Lindblad-Toh K."/>
            <person name="Llopart A."/>
            <person name="Long M."/>
            <person name="Low L."/>
            <person name="Lozovsky E."/>
            <person name="Lu J."/>
            <person name="Luo M."/>
            <person name="Machado C.A."/>
            <person name="Makalowski W."/>
            <person name="Marzo M."/>
            <person name="Matsuda M."/>
            <person name="Matzkin L."/>
            <person name="McAllister B."/>
            <person name="McBride C.S."/>
            <person name="McKernan B."/>
            <person name="McKernan K."/>
            <person name="Mendez-Lago M."/>
            <person name="Minx P."/>
            <person name="Mollenhauer M.U."/>
            <person name="Montooth K."/>
            <person name="Mount S.M."/>
            <person name="Mu X."/>
            <person name="Myers E."/>
            <person name="Negre B."/>
            <person name="Newfeld S."/>
            <person name="Nielsen R."/>
            <person name="Noor M.A."/>
            <person name="O'Grady P."/>
            <person name="Pachter L."/>
            <person name="Papaceit M."/>
            <person name="Parisi M.J."/>
            <person name="Parisi M."/>
            <person name="Parts L."/>
            <person name="Pedersen J.S."/>
            <person name="Pesole G."/>
            <person name="Phillippy A.M."/>
            <person name="Ponting C.P."/>
            <person name="Pop M."/>
            <person name="Porcelli D."/>
            <person name="Powell J.R."/>
            <person name="Prohaska S."/>
            <person name="Pruitt K."/>
            <person name="Puig M."/>
            <person name="Quesneville H."/>
            <person name="Ram K.R."/>
            <person name="Rand D."/>
            <person name="Rasmussen M.D."/>
            <person name="Reed L.K."/>
            <person name="Reenan R."/>
            <person name="Reily A."/>
            <person name="Remington K.A."/>
            <person name="Rieger T.T."/>
            <person name="Ritchie M.G."/>
            <person name="Robin C."/>
            <person name="Rogers Y.H."/>
            <person name="Rohde C."/>
            <person name="Rozas J."/>
            <person name="Rubenfield M.J."/>
            <person name="Ruiz A."/>
            <person name="Russo S."/>
            <person name="Salzberg S.L."/>
            <person name="Sanchez-Gracia A."/>
            <person name="Saranga D.J."/>
            <person name="Sato H."/>
            <person name="Schaeffer S.W."/>
            <person name="Schatz M.C."/>
            <person name="Schlenke T."/>
            <person name="Schwartz R."/>
            <person name="Segarra C."/>
            <person name="Singh R.S."/>
            <person name="Sirot L."/>
            <person name="Sirota M."/>
            <person name="Sisneros N.B."/>
            <person name="Smith C.D."/>
            <person name="Smith T.F."/>
            <person name="Spieth J."/>
            <person name="Stage D.E."/>
            <person name="Stark A."/>
            <person name="Stephan W."/>
            <person name="Strausberg R.L."/>
            <person name="Strempel S."/>
            <person name="Sturgill D."/>
            <person name="Sutton G."/>
            <person name="Sutton G.G."/>
            <person name="Tao W."/>
            <person name="Teichmann S."/>
            <person name="Tobari Y.N."/>
            <person name="Tomimura Y."/>
            <person name="Tsolas J.M."/>
            <person name="Valente V.L."/>
            <person name="Venter E."/>
            <person name="Venter J.C."/>
            <person name="Vicario S."/>
            <person name="Vieira F.G."/>
            <person name="Vilella A.J."/>
            <person name="Villasante A."/>
            <person name="Walenz B."/>
            <person name="Wang J."/>
            <person name="Wasserman M."/>
            <person name="Watts T."/>
            <person name="Wilson D."/>
            <person name="Wilson R.K."/>
            <person name="Wing R.A."/>
            <person name="Wolfner M.F."/>
            <person name="Wong A."/>
            <person name="Wong G.K."/>
            <person name="Wu C.I."/>
            <person name="Wu G."/>
            <person name="Yamamoto D."/>
            <person name="Yang H.P."/>
            <person name="Yang S.P."/>
            <person name="Yorke J.A."/>
            <person name="Yoshida K."/>
            <person name="Zdobnov E."/>
            <person name="Zhang P."/>
            <person name="Zhang Y."/>
            <person name="Zimin A.V."/>
            <person name="Baldwin J."/>
            <person name="Abdouelleil A."/>
            <person name="Abdulkadir J."/>
            <person name="Abebe A."/>
            <person name="Abera B."/>
            <person name="Abreu J."/>
            <person name="Acer S.C."/>
            <person name="Aftuck L."/>
            <person name="Alexander A."/>
            <person name="An P."/>
            <person name="Anderson E."/>
            <person name="Anderson S."/>
            <person name="Arachi H."/>
            <person name="Azer M."/>
            <person name="Bachantsang P."/>
            <person name="Barry A."/>
            <person name="Bayul T."/>
            <person name="Berlin A."/>
            <person name="Bessette D."/>
            <person name="Bloom T."/>
            <person name="Blye J."/>
            <person name="Boguslavskiy L."/>
            <person name="Bonnet C."/>
            <person name="Boukhgalter B."/>
            <person name="Bourzgui I."/>
            <person name="Brown A."/>
            <person name="Cahill P."/>
            <person name="Channer S."/>
            <person name="Cheshatsang Y."/>
            <person name="Chuda L."/>
            <person name="Citroen M."/>
            <person name="Collymore A."/>
            <person name="Cooke P."/>
            <person name="Costello M."/>
            <person name="D'Aco K."/>
            <person name="Daza R."/>
            <person name="De Haan G."/>
            <person name="DeGray S."/>
            <person name="DeMaso C."/>
            <person name="Dhargay N."/>
            <person name="Dooley K."/>
            <person name="Dooley E."/>
            <person name="Doricent M."/>
            <person name="Dorje P."/>
            <person name="Dorjee K."/>
            <person name="Dupes A."/>
            <person name="Elong R."/>
            <person name="Falk J."/>
            <person name="Farina A."/>
            <person name="Faro S."/>
            <person name="Ferguson D."/>
            <person name="Fisher S."/>
            <person name="Foley C.D."/>
            <person name="Franke A."/>
            <person name="Friedrich D."/>
            <person name="Gadbois L."/>
            <person name="Gearin G."/>
            <person name="Gearin C.R."/>
            <person name="Giannoukos G."/>
            <person name="Goode T."/>
            <person name="Graham J."/>
            <person name="Grandbois E."/>
            <person name="Grewal S."/>
            <person name="Gyaltsen K."/>
            <person name="Hafez N."/>
            <person name="Hagos B."/>
            <person name="Hall J."/>
            <person name="Henson C."/>
            <person name="Hollinger A."/>
            <person name="Honan T."/>
            <person name="Huard M.D."/>
            <person name="Hughes L."/>
            <person name="Hurhula B."/>
            <person name="Husby M.E."/>
            <person name="Kamat A."/>
            <person name="Kanga B."/>
            <person name="Kashin S."/>
            <person name="Khazanovich D."/>
            <person name="Kisner P."/>
            <person name="Lance K."/>
            <person name="Lara M."/>
            <person name="Lee W."/>
            <person name="Lennon N."/>
            <person name="Letendre F."/>
            <person name="LeVine R."/>
            <person name="Lipovsky A."/>
            <person name="Liu X."/>
            <person name="Liu J."/>
            <person name="Liu S."/>
            <person name="Lokyitsang T."/>
            <person name="Lokyitsang Y."/>
            <person name="Lubonja R."/>
            <person name="Lui A."/>
            <person name="MacDonald P."/>
            <person name="Magnisalis V."/>
            <person name="Maru K."/>
            <person name="Matthews C."/>
            <person name="McCusker W."/>
            <person name="McDonough S."/>
            <person name="Mehta T."/>
            <person name="Meldrim J."/>
            <person name="Meneus L."/>
            <person name="Mihai O."/>
            <person name="Mihalev A."/>
            <person name="Mihova T."/>
            <person name="Mittelman R."/>
            <person name="Mlenga V."/>
            <person name="Montmayeur A."/>
            <person name="Mulrain L."/>
            <person name="Navidi A."/>
            <person name="Naylor J."/>
            <person name="Negash T."/>
            <person name="Nguyen T."/>
            <person name="Nguyen N."/>
            <person name="Nicol R."/>
            <person name="Norbu C."/>
            <person name="Norbu N."/>
            <person name="Novod N."/>
            <person name="O'Neill B."/>
            <person name="Osman S."/>
            <person name="Markiewicz E."/>
            <person name="Oyono O.L."/>
            <person name="Patti C."/>
            <person name="Phunkhang P."/>
            <person name="Pierre F."/>
            <person name="Priest M."/>
            <person name="Raghuraman S."/>
            <person name="Rege F."/>
            <person name="Reyes R."/>
            <person name="Rise C."/>
            <person name="Rogov P."/>
            <person name="Ross K."/>
            <person name="Ryan E."/>
            <person name="Settipalli S."/>
            <person name="Shea T."/>
            <person name="Sherpa N."/>
            <person name="Shi L."/>
            <person name="Shih D."/>
            <person name="Sparrow T."/>
            <person name="Spaulding J."/>
            <person name="Stalker J."/>
            <person name="Stange-Thomann N."/>
            <person name="Stavropoulos S."/>
            <person name="Stone C."/>
            <person name="Strader C."/>
            <person name="Tesfaye S."/>
            <person name="Thomson T."/>
            <person name="Thoulutsang Y."/>
            <person name="Thoulutsang D."/>
            <person name="Topham K."/>
            <person name="Topping I."/>
            <person name="Tsamla T."/>
            <person name="Vassiliev H."/>
            <person name="Vo A."/>
            <person name="Wangchuk T."/>
            <person name="Wangdi T."/>
            <person name="Weiand M."/>
            <person name="Wilkinson J."/>
            <person name="Wilson A."/>
            <person name="Yadav S."/>
            <person name="Young G."/>
            <person name="Yu Q."/>
            <person name="Zembek L."/>
            <person name="Zhong D."/>
            <person name="Zimmer A."/>
            <person name="Zwirko Z."/>
            <person name="Jaffe D.B."/>
            <person name="Alvarez P."/>
            <person name="Brockman W."/>
            <person name="Butler J."/>
            <person name="Chin C."/>
            <person name="Gnerre S."/>
            <person name="Grabherr M."/>
            <person name="Kleber M."/>
            <person name="Mauceli E."/>
            <person name="MacCallum I."/>
        </authorList>
    </citation>
    <scope>NUCLEOTIDE SEQUENCE [LARGE SCALE GENOMIC DNA]</scope>
    <source>
        <strain evidence="6">white501</strain>
    </source>
</reference>
<keyword evidence="2" id="KW-0716">Sensory transduction</keyword>
<proteinExistence type="inferred from homology"/>
<comment type="similarity">
    <text evidence="1">Belongs to the arrestin family.</text>
</comment>
<dbReference type="GO" id="GO:0005737">
    <property type="term" value="C:cytoplasm"/>
    <property type="evidence" value="ECO:0007669"/>
    <property type="project" value="TreeGrafter"/>
</dbReference>
<evidence type="ECO:0000256" key="3">
    <source>
        <dbReference type="SAM" id="MobiDB-lite"/>
    </source>
</evidence>